<dbReference type="EMBL" id="JAVIZX010000001">
    <property type="protein sequence ID" value="MDR6216074.1"/>
    <property type="molecule type" value="Genomic_DNA"/>
</dbReference>
<dbReference type="Gene3D" id="1.10.10.10">
    <property type="entry name" value="Winged helix-like DNA-binding domain superfamily/Winged helix DNA-binding domain"/>
    <property type="match status" value="1"/>
</dbReference>
<evidence type="ECO:0000256" key="1">
    <source>
        <dbReference type="ARBA" id="ARBA00023125"/>
    </source>
</evidence>
<evidence type="ECO:0000313" key="3">
    <source>
        <dbReference type="Proteomes" id="UP001267710"/>
    </source>
</evidence>
<organism evidence="2 3">
    <name type="scientific">Paracidovorax wautersii</name>
    <dbReference type="NCBI Taxonomy" id="1177982"/>
    <lineage>
        <taxon>Bacteria</taxon>
        <taxon>Pseudomonadati</taxon>
        <taxon>Pseudomonadota</taxon>
        <taxon>Betaproteobacteria</taxon>
        <taxon>Burkholderiales</taxon>
        <taxon>Comamonadaceae</taxon>
        <taxon>Paracidovorax</taxon>
    </lineage>
</organism>
<name>A0ABU1IFS0_9BURK</name>
<dbReference type="SUPFAM" id="SSF46785">
    <property type="entry name" value="Winged helix' DNA-binding domain"/>
    <property type="match status" value="1"/>
</dbReference>
<dbReference type="NCBIfam" id="TIGR00738">
    <property type="entry name" value="rrf2_super"/>
    <property type="match status" value="1"/>
</dbReference>
<dbReference type="InterPro" id="IPR036388">
    <property type="entry name" value="WH-like_DNA-bd_sf"/>
</dbReference>
<dbReference type="PROSITE" id="PS51197">
    <property type="entry name" value="HTH_RRF2_2"/>
    <property type="match status" value="1"/>
</dbReference>
<dbReference type="Proteomes" id="UP001267710">
    <property type="component" value="Unassembled WGS sequence"/>
</dbReference>
<sequence>MHAFCIFILTQGKPMRLTQWTDYTLRVLMYCAATQGREQPVTITEIAEQHGISRSHLTKIVQELSARGLLETMRGRGGGMRLLMAPQEINLGALVRTTETDFDMVECFNGETNLCRLDGRCHLKGVLHQATAAYLAVLDGLTLADLVPPRGAAVTPSRKIRWVPGLPQPA</sequence>
<dbReference type="PANTHER" id="PTHR33221">
    <property type="entry name" value="WINGED HELIX-TURN-HELIX TRANSCRIPTIONAL REGULATOR, RRF2 FAMILY"/>
    <property type="match status" value="1"/>
</dbReference>
<accession>A0ABU1IFS0</accession>
<keyword evidence="3" id="KW-1185">Reference proteome</keyword>
<proteinExistence type="predicted"/>
<dbReference type="InterPro" id="IPR000944">
    <property type="entry name" value="Tscrpt_reg_Rrf2"/>
</dbReference>
<dbReference type="Pfam" id="PF02082">
    <property type="entry name" value="Rrf2"/>
    <property type="match status" value="1"/>
</dbReference>
<keyword evidence="1" id="KW-0238">DNA-binding</keyword>
<reference evidence="2 3" key="1">
    <citation type="submission" date="2023-08" db="EMBL/GenBank/DDBJ databases">
        <title>Functional and genomic diversity of the sorghum phyllosphere microbiome.</title>
        <authorList>
            <person name="Shade A."/>
        </authorList>
    </citation>
    <scope>NUCLEOTIDE SEQUENCE [LARGE SCALE GENOMIC DNA]</scope>
    <source>
        <strain evidence="2 3">SORGH_AS_0335</strain>
    </source>
</reference>
<dbReference type="PANTHER" id="PTHR33221:SF4">
    <property type="entry name" value="HTH-TYPE TRANSCRIPTIONAL REPRESSOR NSRR"/>
    <property type="match status" value="1"/>
</dbReference>
<dbReference type="InterPro" id="IPR036390">
    <property type="entry name" value="WH_DNA-bd_sf"/>
</dbReference>
<evidence type="ECO:0000313" key="2">
    <source>
        <dbReference type="EMBL" id="MDR6216074.1"/>
    </source>
</evidence>
<gene>
    <name evidence="2" type="ORF">QE399_003763</name>
</gene>
<comment type="caution">
    <text evidence="2">The sequence shown here is derived from an EMBL/GenBank/DDBJ whole genome shotgun (WGS) entry which is preliminary data.</text>
</comment>
<protein>
    <submittedName>
        <fullName evidence="2">Rrf2 family nitric oxide-sensitive transcriptional repressor</fullName>
    </submittedName>
</protein>